<keyword evidence="1" id="KW-0732">Signal</keyword>
<keyword evidence="3" id="KW-1185">Reference proteome</keyword>
<comment type="caution">
    <text evidence="2">The sequence shown here is derived from an EMBL/GenBank/DDBJ whole genome shotgun (WGS) entry which is preliminary data.</text>
</comment>
<dbReference type="Gene3D" id="3.40.630.20">
    <property type="entry name" value="Peptidase C15, pyroglutamyl peptidase I-like"/>
    <property type="match status" value="1"/>
</dbReference>
<evidence type="ECO:0000313" key="3">
    <source>
        <dbReference type="Proteomes" id="UP001371391"/>
    </source>
</evidence>
<dbReference type="Proteomes" id="UP001371391">
    <property type="component" value="Unassembled WGS sequence"/>
</dbReference>
<dbReference type="RefSeq" id="WP_341602624.1">
    <property type="nucleotide sequence ID" value="NZ_JBAKAW010000008.1"/>
</dbReference>
<accession>A0ABU9H0T1</accession>
<reference evidence="2 3" key="1">
    <citation type="submission" date="2024-02" db="EMBL/GenBank/DDBJ databases">
        <title>Bacteria isolated from the canopy kelp, Nereocystis luetkeana.</title>
        <authorList>
            <person name="Pfister C.A."/>
            <person name="Younker I.T."/>
            <person name="Light S.H."/>
        </authorList>
    </citation>
    <scope>NUCLEOTIDE SEQUENCE [LARGE SCALE GENOMIC DNA]</scope>
    <source>
        <strain evidence="2 3">TI.1.03</strain>
    </source>
</reference>
<proteinExistence type="predicted"/>
<protein>
    <recommendedName>
        <fullName evidence="4">Pyrrolidone-carboxylate peptidase (N-terminal pyroglutamyl peptidase)</fullName>
    </recommendedName>
</protein>
<evidence type="ECO:0000256" key="1">
    <source>
        <dbReference type="SAM" id="SignalP"/>
    </source>
</evidence>
<feature type="signal peptide" evidence="1">
    <location>
        <begin position="1"/>
        <end position="19"/>
    </location>
</feature>
<sequence length="382" mass="42403">MIKVLLATSLIASSFAALSNPLTVEEQRINKAQSAMPNVLNAFTPQVSSFEQQFKELNDFKSAKILVQNFSFELWESAKQRIIKTNNYDDRELYWARLLSSKVIRTTSPKFSITQAQLNTLLTLLEEGSRGRTDLAFSSGSTKKILLTGFDPFLLDRNINQSNPSGVAALLLDGQVINYNGISAEINTVMVPVRYEDFDQGIIESLLAPYYALNNVDMVVTVSMGRTEFDLEHFPGKRRSVTAPDNANIVYGGTQTNPVIPKLNGQPLPGNEFVKFSLPVNYMQQAKGPYKVIDNHEVTTLEKTYKAPSYGELTNSIAVNGGGGGYLSNEISYRSIRLRDALNSSIPTGHIHTPRIQQFEPETEAKIVKQIKAMLEQSLVAL</sequence>
<evidence type="ECO:0000313" key="2">
    <source>
        <dbReference type="EMBL" id="MEL0655445.1"/>
    </source>
</evidence>
<feature type="chain" id="PRO_5046709812" description="Pyrrolidone-carboxylate peptidase (N-terminal pyroglutamyl peptidase)" evidence="1">
    <location>
        <begin position="20"/>
        <end position="382"/>
    </location>
</feature>
<gene>
    <name evidence="2" type="ORF">V6257_10425</name>
</gene>
<dbReference type="EMBL" id="JBAKAW010000008">
    <property type="protein sequence ID" value="MEL0655445.1"/>
    <property type="molecule type" value="Genomic_DNA"/>
</dbReference>
<evidence type="ECO:0008006" key="4">
    <source>
        <dbReference type="Google" id="ProtNLM"/>
    </source>
</evidence>
<name>A0ABU9H0T1_9GAMM</name>
<dbReference type="SUPFAM" id="SSF53182">
    <property type="entry name" value="Pyrrolidone carboxyl peptidase (pyroglutamate aminopeptidase)"/>
    <property type="match status" value="1"/>
</dbReference>
<dbReference type="InterPro" id="IPR036440">
    <property type="entry name" value="Peptidase_C15-like_sf"/>
</dbReference>
<organism evidence="2 3">
    <name type="scientific">Pseudoalteromonas issachenkonii</name>
    <dbReference type="NCBI Taxonomy" id="152297"/>
    <lineage>
        <taxon>Bacteria</taxon>
        <taxon>Pseudomonadati</taxon>
        <taxon>Pseudomonadota</taxon>
        <taxon>Gammaproteobacteria</taxon>
        <taxon>Alteromonadales</taxon>
        <taxon>Pseudoalteromonadaceae</taxon>
        <taxon>Pseudoalteromonas</taxon>
    </lineage>
</organism>